<evidence type="ECO:0000313" key="4">
    <source>
        <dbReference type="Proteomes" id="UP000827284"/>
    </source>
</evidence>
<gene>
    <name evidence="3" type="ORF">EMPS_06432</name>
</gene>
<dbReference type="Proteomes" id="UP000827284">
    <property type="component" value="Unassembled WGS sequence"/>
</dbReference>
<feature type="compositionally biased region" description="Acidic residues" evidence="1">
    <location>
        <begin position="199"/>
        <end position="229"/>
    </location>
</feature>
<sequence length="976" mass="109846">MTINAAVPLLSSRVSLLTALTVSTTGASPNAQSVQSQDQDQDQDQDLSETKQRPHRALNVPEILNHVGYFLSQKEAVVSVRVSKDWHQVFSPVLWKHVDTSRWSSWLLWQAGKNQPPEPVQADGDKNDMRLNAKANRKVPEELKTTMSLALGILQQALERNGHHIRTLTIVDLRIQGLEQLLDQCHRLETLVLWPDAFEEDVDDDDDDEMLSDDDSEEDSESDEEEAEQHEDSSPSQALPPTEMPSQTDGCKNPIVNLLRTNRNLSRVEIFVGQRGPSGAFWRTLAFIPTTATITPHDPSPLPRGLPPPPKLPPCRGLRSFQSSLGLEIKRMDHLDHFLQMFQQLETLELESCYIAELRVPNSRSKKSKKSEERDSARTRTTPSTLWFPHMRHVLLSRIRSLSIQSQFRILQACPNLESLDWRVPRLGFPVDEFCETLQCSYFSSTLTNTTPRWTRLTSLTLPESRLSDGEFAKILGSMQCGLKCLVVRRSDFGPQALEVLMKGWRNRALLDQLLEASGRRRSSSSSSTLSSGSLSSEFWKQAGCSGSEDEGDWSSESFASQISWERLAQQKGPDHWKTMTKLDLGHCRAVTSVMTQCILRGCAKLESFDGYEIRAEDMIQFDDDKGTMTMESDEAQFSMDLDEMALPGMSKTGLVSPPSSPLLDSPLSASMSRTTVKRRLSQQHYGRSPLWAYSSFEKHDPVIRAYRRDSNGEFTRNKATTRLWWSCDKIRHLDVHITGLGPESDPRHRAVFEQLARLQQLKHLSIGTKRHSSLPVRICSLTSVAAAADNTLPVSMHPEIEHAITTSLPSPPSSPPTEYTSRVAPLSATALFKYPGMGSHSSLSSTYHSAENRIMSPAGLGGLDLRLRSGLSLLAPLKKLRVLRFKGLETMMPEATPHFFEKDTATATCDHHHHRHRSSLKTLDLEEEDVQWMVDHFWDLKIVEGTLHSDEKKQKRLVSVLESRGVDAWTSFNLV</sequence>
<dbReference type="Gene3D" id="3.80.10.10">
    <property type="entry name" value="Ribonuclease Inhibitor"/>
    <property type="match status" value="1"/>
</dbReference>
<dbReference type="SUPFAM" id="SSF52047">
    <property type="entry name" value="RNI-like"/>
    <property type="match status" value="1"/>
</dbReference>
<accession>A0A9P3HC98</accession>
<proteinExistence type="predicted"/>
<organism evidence="3 4">
    <name type="scientific">Entomortierella parvispora</name>
    <dbReference type="NCBI Taxonomy" id="205924"/>
    <lineage>
        <taxon>Eukaryota</taxon>
        <taxon>Fungi</taxon>
        <taxon>Fungi incertae sedis</taxon>
        <taxon>Mucoromycota</taxon>
        <taxon>Mortierellomycotina</taxon>
        <taxon>Mortierellomycetes</taxon>
        <taxon>Mortierellales</taxon>
        <taxon>Mortierellaceae</taxon>
        <taxon>Entomortierella</taxon>
    </lineage>
</organism>
<dbReference type="AlphaFoldDB" id="A0A9P3HC98"/>
<evidence type="ECO:0008006" key="5">
    <source>
        <dbReference type="Google" id="ProtNLM"/>
    </source>
</evidence>
<protein>
    <recommendedName>
        <fullName evidence="5">F-box domain-containing protein</fullName>
    </recommendedName>
</protein>
<feature type="signal peptide" evidence="2">
    <location>
        <begin position="1"/>
        <end position="27"/>
    </location>
</feature>
<dbReference type="InterPro" id="IPR036047">
    <property type="entry name" value="F-box-like_dom_sf"/>
</dbReference>
<feature type="compositionally biased region" description="Polar residues" evidence="1">
    <location>
        <begin position="235"/>
        <end position="250"/>
    </location>
</feature>
<keyword evidence="2" id="KW-0732">Signal</keyword>
<comment type="caution">
    <text evidence="3">The sequence shown here is derived from an EMBL/GenBank/DDBJ whole genome shotgun (WGS) entry which is preliminary data.</text>
</comment>
<keyword evidence="4" id="KW-1185">Reference proteome</keyword>
<evidence type="ECO:0000256" key="1">
    <source>
        <dbReference type="SAM" id="MobiDB-lite"/>
    </source>
</evidence>
<evidence type="ECO:0000313" key="3">
    <source>
        <dbReference type="EMBL" id="GJJ74074.1"/>
    </source>
</evidence>
<feature type="chain" id="PRO_5040434949" description="F-box domain-containing protein" evidence="2">
    <location>
        <begin position="28"/>
        <end position="976"/>
    </location>
</feature>
<dbReference type="OrthoDB" id="2449834at2759"/>
<dbReference type="InterPro" id="IPR032675">
    <property type="entry name" value="LRR_dom_sf"/>
</dbReference>
<reference evidence="3" key="1">
    <citation type="submission" date="2021-11" db="EMBL/GenBank/DDBJ databases">
        <authorList>
            <person name="Herlambang A."/>
            <person name="Guo Y."/>
            <person name="Takashima Y."/>
            <person name="Nishizawa T."/>
        </authorList>
    </citation>
    <scope>NUCLEOTIDE SEQUENCE</scope>
    <source>
        <strain evidence="3">E1425</strain>
    </source>
</reference>
<dbReference type="SUPFAM" id="SSF81383">
    <property type="entry name" value="F-box domain"/>
    <property type="match status" value="1"/>
</dbReference>
<name>A0A9P3HC98_9FUNG</name>
<feature type="region of interest" description="Disordered" evidence="1">
    <location>
        <begin position="27"/>
        <end position="57"/>
    </location>
</feature>
<feature type="region of interest" description="Disordered" evidence="1">
    <location>
        <begin position="199"/>
        <end position="254"/>
    </location>
</feature>
<dbReference type="EMBL" id="BQFW01000008">
    <property type="protein sequence ID" value="GJJ74074.1"/>
    <property type="molecule type" value="Genomic_DNA"/>
</dbReference>
<reference evidence="3" key="2">
    <citation type="journal article" date="2022" name="Microbiol. Resour. Announc.">
        <title>Whole-Genome Sequence of Entomortierella parvispora E1425, a Mucoromycotan Fungus Associated with Burkholderiaceae-Related Endosymbiotic Bacteria.</title>
        <authorList>
            <person name="Herlambang A."/>
            <person name="Guo Y."/>
            <person name="Takashima Y."/>
            <person name="Narisawa K."/>
            <person name="Ohta H."/>
            <person name="Nishizawa T."/>
        </authorList>
    </citation>
    <scope>NUCLEOTIDE SEQUENCE</scope>
    <source>
        <strain evidence="3">E1425</strain>
    </source>
</reference>
<evidence type="ECO:0000256" key="2">
    <source>
        <dbReference type="SAM" id="SignalP"/>
    </source>
</evidence>
<feature type="compositionally biased region" description="Low complexity" evidence="1">
    <location>
        <begin position="27"/>
        <end position="38"/>
    </location>
</feature>